<keyword evidence="2" id="KW-1185">Reference proteome</keyword>
<organism evidence="1 2">
    <name type="scientific">Zizania palustris</name>
    <name type="common">Northern wild rice</name>
    <dbReference type="NCBI Taxonomy" id="103762"/>
    <lineage>
        <taxon>Eukaryota</taxon>
        <taxon>Viridiplantae</taxon>
        <taxon>Streptophyta</taxon>
        <taxon>Embryophyta</taxon>
        <taxon>Tracheophyta</taxon>
        <taxon>Spermatophyta</taxon>
        <taxon>Magnoliopsida</taxon>
        <taxon>Liliopsida</taxon>
        <taxon>Poales</taxon>
        <taxon>Poaceae</taxon>
        <taxon>BOP clade</taxon>
        <taxon>Oryzoideae</taxon>
        <taxon>Oryzeae</taxon>
        <taxon>Zizaniinae</taxon>
        <taxon>Zizania</taxon>
    </lineage>
</organism>
<sequence length="74" mass="7737">MAAGGELRRIGGSPCPRPQLQTLHALVAGSVDSKFLPHEHVDGPEQDVGRAGALAGVGRSRSPENVTLYCSRTT</sequence>
<name>A0A8J5RAH4_ZIZPA</name>
<reference evidence="1" key="1">
    <citation type="journal article" date="2021" name="bioRxiv">
        <title>Whole Genome Assembly and Annotation of Northern Wild Rice, Zizania palustris L., Supports a Whole Genome Duplication in the Zizania Genus.</title>
        <authorList>
            <person name="Haas M."/>
            <person name="Kono T."/>
            <person name="Macchietto M."/>
            <person name="Millas R."/>
            <person name="McGilp L."/>
            <person name="Shao M."/>
            <person name="Duquette J."/>
            <person name="Hirsch C.N."/>
            <person name="Kimball J."/>
        </authorList>
    </citation>
    <scope>NUCLEOTIDE SEQUENCE</scope>
    <source>
        <tissue evidence="1">Fresh leaf tissue</tissue>
    </source>
</reference>
<dbReference type="Proteomes" id="UP000729402">
    <property type="component" value="Unassembled WGS sequence"/>
</dbReference>
<accession>A0A8J5RAH4</accession>
<evidence type="ECO:0000313" key="1">
    <source>
        <dbReference type="EMBL" id="KAG8050096.1"/>
    </source>
</evidence>
<protein>
    <submittedName>
        <fullName evidence="1">Uncharacterized protein</fullName>
    </submittedName>
</protein>
<dbReference type="AlphaFoldDB" id="A0A8J5RAH4"/>
<evidence type="ECO:0000313" key="2">
    <source>
        <dbReference type="Proteomes" id="UP000729402"/>
    </source>
</evidence>
<comment type="caution">
    <text evidence="1">The sequence shown here is derived from an EMBL/GenBank/DDBJ whole genome shotgun (WGS) entry which is preliminary data.</text>
</comment>
<reference evidence="1" key="2">
    <citation type="submission" date="2021-02" db="EMBL/GenBank/DDBJ databases">
        <authorList>
            <person name="Kimball J.A."/>
            <person name="Haas M.W."/>
            <person name="Macchietto M."/>
            <person name="Kono T."/>
            <person name="Duquette J."/>
            <person name="Shao M."/>
        </authorList>
    </citation>
    <scope>NUCLEOTIDE SEQUENCE</scope>
    <source>
        <tissue evidence="1">Fresh leaf tissue</tissue>
    </source>
</reference>
<gene>
    <name evidence="1" type="ORF">GUJ93_ZPchr0009g2371</name>
</gene>
<dbReference type="EMBL" id="JAAALK010000289">
    <property type="protein sequence ID" value="KAG8050096.1"/>
    <property type="molecule type" value="Genomic_DNA"/>
</dbReference>
<proteinExistence type="predicted"/>